<gene>
    <name evidence="2" type="ordered locus">TERTU_2907</name>
</gene>
<dbReference type="Pfam" id="PF07314">
    <property type="entry name" value="Lit"/>
    <property type="match status" value="1"/>
</dbReference>
<proteinExistence type="predicted"/>
<dbReference type="AlphaFoldDB" id="C5BNC0"/>
<accession>C5BNC0</accession>
<dbReference type="RefSeq" id="WP_015819651.1">
    <property type="nucleotide sequence ID" value="NC_012997.1"/>
</dbReference>
<keyword evidence="3" id="KW-1185">Reference proteome</keyword>
<keyword evidence="1" id="KW-1133">Transmembrane helix</keyword>
<keyword evidence="1" id="KW-0812">Transmembrane</keyword>
<dbReference type="InterPro" id="IPR010178">
    <property type="entry name" value="Lit"/>
</dbReference>
<feature type="transmembrane region" description="Helical" evidence="1">
    <location>
        <begin position="133"/>
        <end position="153"/>
    </location>
</feature>
<name>C5BNC0_TERTT</name>
<dbReference type="Proteomes" id="UP000009080">
    <property type="component" value="Chromosome"/>
</dbReference>
<dbReference type="KEGG" id="ttu:TERTU_2907"/>
<feature type="transmembrane region" description="Helical" evidence="1">
    <location>
        <begin position="21"/>
        <end position="40"/>
    </location>
</feature>
<evidence type="ECO:0000313" key="2">
    <source>
        <dbReference type="EMBL" id="ACR13537.1"/>
    </source>
</evidence>
<dbReference type="STRING" id="377629.TERTU_2907"/>
<dbReference type="EMBL" id="CP001614">
    <property type="protein sequence ID" value="ACR13537.1"/>
    <property type="molecule type" value="Genomic_DNA"/>
</dbReference>
<evidence type="ECO:0000313" key="3">
    <source>
        <dbReference type="Proteomes" id="UP000009080"/>
    </source>
</evidence>
<feature type="transmembrane region" description="Helical" evidence="1">
    <location>
        <begin position="165"/>
        <end position="183"/>
    </location>
</feature>
<dbReference type="OrthoDB" id="7836096at2"/>
<dbReference type="eggNOG" id="ENOG5030EEF">
    <property type="taxonomic scope" value="Bacteria"/>
</dbReference>
<organism evidence="2 3">
    <name type="scientific">Teredinibacter turnerae (strain ATCC 39867 / T7901)</name>
    <dbReference type="NCBI Taxonomy" id="377629"/>
    <lineage>
        <taxon>Bacteria</taxon>
        <taxon>Pseudomonadati</taxon>
        <taxon>Pseudomonadota</taxon>
        <taxon>Gammaproteobacteria</taxon>
        <taxon>Cellvibrionales</taxon>
        <taxon>Cellvibrionaceae</taxon>
        <taxon>Teredinibacter</taxon>
    </lineage>
</organism>
<dbReference type="HOGENOM" id="CLU_079007_0_0_6"/>
<keyword evidence="1" id="KW-0472">Membrane</keyword>
<sequence>MAKHTARNSNVSTLFRRCVLAGGYALLSFVTALSISWFVLALSNFGYGLWHDIGGIEEGIEKYGPLNRFKPGFADTTRAQRIDLFQQINYSVHHGGEGLAQIHYQTPSSGGVQLLLRAPEIEHLQDVANLIDFLRVVALGAILVWGIASVLLWRKRALPRLLDQCAGLAIWLLPAVFAVLIIGPETVFNFMHVQVFPPGHQWFFYYQESLMSTMMLAPVLFGWIAAAMLLLSLMLFFVFQGMIASRSRP</sequence>
<evidence type="ECO:0000256" key="1">
    <source>
        <dbReference type="SAM" id="Phobius"/>
    </source>
</evidence>
<reference evidence="2 3" key="1">
    <citation type="journal article" date="2009" name="PLoS ONE">
        <title>The complete genome of Teredinibacter turnerae T7901: an intracellular endosymbiont of marine wood-boring bivalves (shipworms).</title>
        <authorList>
            <person name="Yang J.C."/>
            <person name="Madupu R."/>
            <person name="Durkin A.S."/>
            <person name="Ekborg N.A."/>
            <person name="Pedamallu C.S."/>
            <person name="Hostetler J.B."/>
            <person name="Radune D."/>
            <person name="Toms B.S."/>
            <person name="Henrissat B."/>
            <person name="Coutinho P.M."/>
            <person name="Schwarz S."/>
            <person name="Field L."/>
            <person name="Trindade-Silva A.E."/>
            <person name="Soares C.A.G."/>
            <person name="Elshahawi S."/>
            <person name="Hanora A."/>
            <person name="Schmidt E.W."/>
            <person name="Haygood M.G."/>
            <person name="Posfai J."/>
            <person name="Benner J."/>
            <person name="Madinger C."/>
            <person name="Nove J."/>
            <person name="Anton B."/>
            <person name="Chaudhary K."/>
            <person name="Foster J."/>
            <person name="Holman A."/>
            <person name="Kumar S."/>
            <person name="Lessard P.A."/>
            <person name="Luyten Y.A."/>
            <person name="Slatko B."/>
            <person name="Wood N."/>
            <person name="Wu B."/>
            <person name="Teplitski M."/>
            <person name="Mougous J.D."/>
            <person name="Ward N."/>
            <person name="Eisen J.A."/>
            <person name="Badger J.H."/>
            <person name="Distel D.L."/>
        </authorList>
    </citation>
    <scope>NUCLEOTIDE SEQUENCE [LARGE SCALE GENOMIC DNA]</scope>
    <source>
        <strain evidence="3">ATCC 39867 / T7901</strain>
    </source>
</reference>
<feature type="transmembrane region" description="Helical" evidence="1">
    <location>
        <begin position="215"/>
        <end position="239"/>
    </location>
</feature>
<protein>
    <recommendedName>
        <fullName evidence="4">DUF1461 domain-containing protein</fullName>
    </recommendedName>
</protein>
<evidence type="ECO:0008006" key="4">
    <source>
        <dbReference type="Google" id="ProtNLM"/>
    </source>
</evidence>